<dbReference type="STRING" id="536979.SAMN04488055_0808"/>
<dbReference type="Gene3D" id="3.30.360.10">
    <property type="entry name" value="Dihydrodipicolinate Reductase, domain 2"/>
    <property type="match status" value="1"/>
</dbReference>
<evidence type="ECO:0000259" key="1">
    <source>
        <dbReference type="Pfam" id="PF01408"/>
    </source>
</evidence>
<dbReference type="Pfam" id="PF22725">
    <property type="entry name" value="GFO_IDH_MocA_C3"/>
    <property type="match status" value="1"/>
</dbReference>
<accession>A0A1N6DJ58</accession>
<dbReference type="RefSeq" id="WP_074238018.1">
    <property type="nucleotide sequence ID" value="NZ_FSRA01000001.1"/>
</dbReference>
<evidence type="ECO:0000259" key="2">
    <source>
        <dbReference type="Pfam" id="PF22725"/>
    </source>
</evidence>
<feature type="domain" description="GFO/IDH/MocA-like oxidoreductase" evidence="2">
    <location>
        <begin position="133"/>
        <end position="256"/>
    </location>
</feature>
<dbReference type="OrthoDB" id="9795543at2"/>
<dbReference type="InterPro" id="IPR036291">
    <property type="entry name" value="NAD(P)-bd_dom_sf"/>
</dbReference>
<evidence type="ECO:0000313" key="3">
    <source>
        <dbReference type="EMBL" id="SIN70832.1"/>
    </source>
</evidence>
<sequence length="351" mass="37952">MHKTELGFGIVGAGAISGIHAKAIAATGGAKLAGIYSINRNRSVVFAEEHPCKVFDTLEEMVSDPEIDIVCICTPSGVHMEPALKAIEAGKHCLIEKPLEVTPERCDRIIEAAEKAGVVVAVVFPSRFHEASRHIRKAMDAGRCGPVVFGDVDVKWSRSEAYYQSAQWRGTWQFDGGGALMNQGIHSVDLLQWYMGPVEAVQAMTANRRHKEIEVEDTVTAIVRFSSGALGTIECSTAAYPGALKRLEITGTAGTIIMEESSLLKWELADETPEDLRIKNAINGEHSSTGGAADPMAISYAGHQYQMEDLVHAIRTGGQPLVDGREGRKSVEIVTAIYESARTGQLVRLPL</sequence>
<dbReference type="PANTHER" id="PTHR43249:SF1">
    <property type="entry name" value="D-GLUCOSIDE 3-DEHYDROGENASE"/>
    <property type="match status" value="1"/>
</dbReference>
<dbReference type="InterPro" id="IPR052515">
    <property type="entry name" value="Gfo/Idh/MocA_Oxidoreductase"/>
</dbReference>
<name>A0A1N6DJ58_9BACT</name>
<dbReference type="PANTHER" id="PTHR43249">
    <property type="entry name" value="UDP-N-ACETYL-2-AMINO-2-DEOXY-D-GLUCURONATE OXIDASE"/>
    <property type="match status" value="1"/>
</dbReference>
<proteinExistence type="predicted"/>
<organism evidence="3 4">
    <name type="scientific">Chitinophaga niabensis</name>
    <dbReference type="NCBI Taxonomy" id="536979"/>
    <lineage>
        <taxon>Bacteria</taxon>
        <taxon>Pseudomonadati</taxon>
        <taxon>Bacteroidota</taxon>
        <taxon>Chitinophagia</taxon>
        <taxon>Chitinophagales</taxon>
        <taxon>Chitinophagaceae</taxon>
        <taxon>Chitinophaga</taxon>
    </lineage>
</organism>
<evidence type="ECO:0000313" key="4">
    <source>
        <dbReference type="Proteomes" id="UP000185003"/>
    </source>
</evidence>
<dbReference type="SUPFAM" id="SSF55347">
    <property type="entry name" value="Glyceraldehyde-3-phosphate dehydrogenase-like, C-terminal domain"/>
    <property type="match status" value="1"/>
</dbReference>
<dbReference type="InterPro" id="IPR055170">
    <property type="entry name" value="GFO_IDH_MocA-like_dom"/>
</dbReference>
<dbReference type="InterPro" id="IPR000683">
    <property type="entry name" value="Gfo/Idh/MocA-like_OxRdtase_N"/>
</dbReference>
<gene>
    <name evidence="3" type="ORF">SAMN04488055_0808</name>
</gene>
<protein>
    <submittedName>
        <fullName evidence="3">Predicted dehydrogenase</fullName>
    </submittedName>
</protein>
<dbReference type="Gene3D" id="3.40.50.720">
    <property type="entry name" value="NAD(P)-binding Rossmann-like Domain"/>
    <property type="match status" value="1"/>
</dbReference>
<dbReference type="GO" id="GO:0000166">
    <property type="term" value="F:nucleotide binding"/>
    <property type="evidence" value="ECO:0007669"/>
    <property type="project" value="InterPro"/>
</dbReference>
<keyword evidence="4" id="KW-1185">Reference proteome</keyword>
<dbReference type="SUPFAM" id="SSF51735">
    <property type="entry name" value="NAD(P)-binding Rossmann-fold domains"/>
    <property type="match status" value="1"/>
</dbReference>
<dbReference type="Proteomes" id="UP000185003">
    <property type="component" value="Unassembled WGS sequence"/>
</dbReference>
<dbReference type="Pfam" id="PF01408">
    <property type="entry name" value="GFO_IDH_MocA"/>
    <property type="match status" value="1"/>
</dbReference>
<reference evidence="3 4" key="1">
    <citation type="submission" date="2016-11" db="EMBL/GenBank/DDBJ databases">
        <authorList>
            <person name="Jaros S."/>
            <person name="Januszkiewicz K."/>
            <person name="Wedrychowicz H."/>
        </authorList>
    </citation>
    <scope>NUCLEOTIDE SEQUENCE [LARGE SCALE GENOMIC DNA]</scope>
    <source>
        <strain evidence="3 4">DSM 24787</strain>
    </source>
</reference>
<dbReference type="EMBL" id="FSRA01000001">
    <property type="protein sequence ID" value="SIN70832.1"/>
    <property type="molecule type" value="Genomic_DNA"/>
</dbReference>
<dbReference type="AlphaFoldDB" id="A0A1N6DJ58"/>
<feature type="domain" description="Gfo/Idh/MocA-like oxidoreductase N-terminal" evidence="1">
    <location>
        <begin position="7"/>
        <end position="123"/>
    </location>
</feature>